<dbReference type="Pfam" id="PF13177">
    <property type="entry name" value="DNA_pol3_delta2"/>
    <property type="match status" value="1"/>
</dbReference>
<keyword evidence="1" id="KW-0614">Plasmid</keyword>
<dbReference type="EMBL" id="CP003631">
    <property type="protein sequence ID" value="AFZ22027.1"/>
    <property type="molecule type" value="Genomic_DNA"/>
</dbReference>
<dbReference type="SUPFAM" id="SSF52540">
    <property type="entry name" value="P-loop containing nucleoside triphosphate hydrolases"/>
    <property type="match status" value="1"/>
</dbReference>
<dbReference type="PANTHER" id="PTHR11669">
    <property type="entry name" value="REPLICATION FACTOR C / DNA POLYMERASE III GAMMA-TAU SUBUNIT"/>
    <property type="match status" value="1"/>
</dbReference>
<evidence type="ECO:0000313" key="1">
    <source>
        <dbReference type="EMBL" id="AFZ22027.1"/>
    </source>
</evidence>
<geneLocation type="plasmid" evidence="1 2">
    <name>pMIC7113.01</name>
</geneLocation>
<dbReference type="GO" id="GO:0006261">
    <property type="term" value="P:DNA-templated DNA replication"/>
    <property type="evidence" value="ECO:0007669"/>
    <property type="project" value="TreeGrafter"/>
</dbReference>
<dbReference type="HOGENOM" id="CLU_006229_4_4_3"/>
<organism evidence="1 2">
    <name type="scientific">Allocoleopsis franciscana PCC 7113</name>
    <dbReference type="NCBI Taxonomy" id="1173027"/>
    <lineage>
        <taxon>Bacteria</taxon>
        <taxon>Bacillati</taxon>
        <taxon>Cyanobacteriota</taxon>
        <taxon>Cyanophyceae</taxon>
        <taxon>Coleofasciculales</taxon>
        <taxon>Coleofasciculaceae</taxon>
        <taxon>Allocoleopsis</taxon>
        <taxon>Allocoleopsis franciscana</taxon>
    </lineage>
</organism>
<protein>
    <recommendedName>
        <fullName evidence="3">DNA-directed DNA polymerase</fullName>
    </recommendedName>
</protein>
<dbReference type="Proteomes" id="UP000010471">
    <property type="component" value="Plasmid pMIC7113.01"/>
</dbReference>
<dbReference type="PATRIC" id="fig|1173027.3.peg.7128"/>
<proteinExistence type="predicted"/>
<dbReference type="NCBIfam" id="NF005638">
    <property type="entry name" value="PRK07399.1"/>
    <property type="match status" value="1"/>
</dbReference>
<keyword evidence="2" id="KW-1185">Reference proteome</keyword>
<dbReference type="Gene3D" id="3.40.50.300">
    <property type="entry name" value="P-loop containing nucleotide triphosphate hydrolases"/>
    <property type="match status" value="1"/>
</dbReference>
<dbReference type="InterPro" id="IPR027417">
    <property type="entry name" value="P-loop_NTPase"/>
</dbReference>
<gene>
    <name evidence="1" type="ORF">Mic7113_6447</name>
</gene>
<accession>K9WR43</accession>
<name>K9WR43_9CYAN</name>
<dbReference type="PANTHER" id="PTHR11669:SF8">
    <property type="entry name" value="DNA POLYMERASE III SUBUNIT DELTA"/>
    <property type="match status" value="1"/>
</dbReference>
<dbReference type="AlphaFoldDB" id="K9WR43"/>
<evidence type="ECO:0008006" key="3">
    <source>
        <dbReference type="Google" id="ProtNLM"/>
    </source>
</evidence>
<sequence length="358" mass="39918">MGGWMNLALRSPYLPTSLSQLIRTPLTFSIALKIMPLLTSPPQPYPLIGQELALELLTRAIALERLPSAYLFAGPEGVGRSSAARYFTSLLFGANVSDSKSSLITHRLATGNHPDLLVIQPTYIHEGELLTKNQAIERGLERKTAPLIRIEQVRAITEFLSRPPLEATKQVVIVEQAETMNEAAANALLKTLEEPGEHGIFILIAQGIESLLPTIVSRCSLIPFYRLSPSDLKKVLLALGHEEILPHSELLMMAQGSPGKAIAFFEQLRSIPDALLQALTRLPLSLRSALELARVIDSTLSVDTQLWLCGYLQHYYWQKTHNSHLLQQFDQTHHYLTSHCQSRLVWEVTLSRAGVENW</sequence>
<evidence type="ECO:0000313" key="2">
    <source>
        <dbReference type="Proteomes" id="UP000010471"/>
    </source>
</evidence>
<reference evidence="1 2" key="1">
    <citation type="submission" date="2012-06" db="EMBL/GenBank/DDBJ databases">
        <title>Finished plasmid 1 of genome of Microcoleus sp. PCC 7113.</title>
        <authorList>
            <consortium name="US DOE Joint Genome Institute"/>
            <person name="Gugger M."/>
            <person name="Coursin T."/>
            <person name="Rippka R."/>
            <person name="Tandeau De Marsac N."/>
            <person name="Huntemann M."/>
            <person name="Wei C.-L."/>
            <person name="Han J."/>
            <person name="Detter J.C."/>
            <person name="Han C."/>
            <person name="Tapia R."/>
            <person name="Chen A."/>
            <person name="Kyrpides N."/>
            <person name="Mavromatis K."/>
            <person name="Markowitz V."/>
            <person name="Szeto E."/>
            <person name="Ivanova N."/>
            <person name="Pagani I."/>
            <person name="Pati A."/>
            <person name="Goodwin L."/>
            <person name="Nordberg H.P."/>
            <person name="Cantor M.N."/>
            <person name="Hua S.X."/>
            <person name="Woyke T."/>
            <person name="Kerfeld C.A."/>
        </authorList>
    </citation>
    <scope>NUCLEOTIDE SEQUENCE [LARGE SCALE GENOMIC DNA]</scope>
    <source>
        <strain evidence="1 2">PCC 7113</strain>
        <plasmid evidence="1 2">pMIC7113.01</plasmid>
    </source>
</reference>
<dbReference type="KEGG" id="mic:Mic7113_6447"/>
<dbReference type="InterPro" id="IPR050238">
    <property type="entry name" value="DNA_Rep/Repair_Clamp_Loader"/>
</dbReference>